<accession>A0A9D2G9K8</accession>
<comment type="caution">
    <text evidence="2">The sequence shown here is derived from an EMBL/GenBank/DDBJ whole genome shotgun (WGS) entry which is preliminary data.</text>
</comment>
<keyword evidence="1" id="KW-0472">Membrane</keyword>
<reference evidence="2" key="1">
    <citation type="journal article" date="2021" name="PeerJ">
        <title>Extensive microbial diversity within the chicken gut microbiome revealed by metagenomics and culture.</title>
        <authorList>
            <person name="Gilroy R."/>
            <person name="Ravi A."/>
            <person name="Getino M."/>
            <person name="Pursley I."/>
            <person name="Horton D.L."/>
            <person name="Alikhan N.F."/>
            <person name="Baker D."/>
            <person name="Gharbi K."/>
            <person name="Hall N."/>
            <person name="Watson M."/>
            <person name="Adriaenssens E.M."/>
            <person name="Foster-Nyarko E."/>
            <person name="Jarju S."/>
            <person name="Secka A."/>
            <person name="Antonio M."/>
            <person name="Oren A."/>
            <person name="Chaudhuri R.R."/>
            <person name="La Ragione R."/>
            <person name="Hildebrand F."/>
            <person name="Pallen M.J."/>
        </authorList>
    </citation>
    <scope>NUCLEOTIDE SEQUENCE</scope>
    <source>
        <strain evidence="2">CHK196-3914</strain>
    </source>
</reference>
<evidence type="ECO:0000313" key="2">
    <source>
        <dbReference type="EMBL" id="HIZ75619.1"/>
    </source>
</evidence>
<dbReference type="Gene3D" id="2.170.120.30">
    <property type="match status" value="1"/>
</dbReference>
<dbReference type="EMBL" id="DXAY01000244">
    <property type="protein sequence ID" value="HIZ75619.1"/>
    <property type="molecule type" value="Genomic_DNA"/>
</dbReference>
<evidence type="ECO:0000256" key="1">
    <source>
        <dbReference type="SAM" id="Phobius"/>
    </source>
</evidence>
<feature type="non-terminal residue" evidence="2">
    <location>
        <position position="112"/>
    </location>
</feature>
<evidence type="ECO:0000313" key="3">
    <source>
        <dbReference type="Proteomes" id="UP000824116"/>
    </source>
</evidence>
<keyword evidence="1" id="KW-0812">Transmembrane</keyword>
<protein>
    <submittedName>
        <fullName evidence="2">Uncharacterized protein</fullName>
    </submittedName>
</protein>
<dbReference type="AlphaFoldDB" id="A0A9D2G9K8"/>
<proteinExistence type="predicted"/>
<name>A0A9D2G9K8_9FIRM</name>
<gene>
    <name evidence="2" type="ORF">H9723_10355</name>
</gene>
<organism evidence="2 3">
    <name type="scientific">Candidatus Mediterraneibacter stercoravium</name>
    <dbReference type="NCBI Taxonomy" id="2838685"/>
    <lineage>
        <taxon>Bacteria</taxon>
        <taxon>Bacillati</taxon>
        <taxon>Bacillota</taxon>
        <taxon>Clostridia</taxon>
        <taxon>Lachnospirales</taxon>
        <taxon>Lachnospiraceae</taxon>
        <taxon>Mediterraneibacter</taxon>
    </lineage>
</organism>
<keyword evidence="1" id="KW-1133">Transmembrane helix</keyword>
<dbReference type="PANTHER" id="PTHR37804:SF1">
    <property type="entry name" value="CDAA REGULATORY PROTEIN CDAR"/>
    <property type="match status" value="1"/>
</dbReference>
<dbReference type="PANTHER" id="PTHR37804">
    <property type="entry name" value="CDAA REGULATORY PROTEIN CDAR"/>
    <property type="match status" value="1"/>
</dbReference>
<dbReference type="InterPro" id="IPR053154">
    <property type="entry name" value="c-di-AMP_regulator"/>
</dbReference>
<feature type="transmembrane region" description="Helical" evidence="1">
    <location>
        <begin position="12"/>
        <end position="30"/>
    </location>
</feature>
<reference evidence="2" key="2">
    <citation type="submission" date="2021-04" db="EMBL/GenBank/DDBJ databases">
        <authorList>
            <person name="Gilroy R."/>
        </authorList>
    </citation>
    <scope>NUCLEOTIDE SEQUENCE</scope>
    <source>
        <strain evidence="2">CHK196-3914</strain>
    </source>
</reference>
<dbReference type="Proteomes" id="UP000824116">
    <property type="component" value="Unassembled WGS sequence"/>
</dbReference>
<sequence length="112" mass="12490">MRKYRFSRNLGLKIMAFVFSVVLWLIVVNVDDPVTRDTFTDIPVTFVNDDIITQDGNVYQVVGEQSVNATIAAKRSILQNLDTDDIVATADIREMDTDTGLVPVEVSIPDLT</sequence>